<sequence>MSLLMKTSMRILSAHRTTTPRAFTMGYCRSTNPILISPILVFYYSNWAAQPVIYTARENFIIETAKRSDVSRIVDFLANVFTFTEPHCRALGMTPEEAKPFITVMAEKCIPHGLSCLKFNIQPVALQALGMTPEEAKPFITVMAEKCIPHGLSCLVTEDRSKELAAVRLFGVAGREDDAEEAIELPPKMRIISDLLELTKKGFWEMVDGSVRRVVTREITSVKQQHMRKGIATFLLSHLLDEHNIRRLDVQGIISEASSIENQRLLRKAGYVVYNEIKHVDYVDKNGHRIFNCDDGTDRIMLFFKKF</sequence>
<keyword evidence="1" id="KW-1185">Reference proteome</keyword>
<dbReference type="GO" id="GO:0008080">
    <property type="term" value="F:N-acetyltransferase activity"/>
    <property type="evidence" value="ECO:0007669"/>
    <property type="project" value="TreeGrafter"/>
</dbReference>
<evidence type="ECO:0000313" key="2">
    <source>
        <dbReference type="WBParaSite" id="ALUE_0001484301-mRNA-1"/>
    </source>
</evidence>
<dbReference type="SUPFAM" id="SSF55729">
    <property type="entry name" value="Acyl-CoA N-acyltransferases (Nat)"/>
    <property type="match status" value="1"/>
</dbReference>
<dbReference type="PANTHER" id="PTHR20905:SF30">
    <property type="entry name" value="N-ACETYLTRANSFERASE DOMAIN-CONTAINING PROTEIN"/>
    <property type="match status" value="1"/>
</dbReference>
<dbReference type="PANTHER" id="PTHR20905">
    <property type="entry name" value="N-ACETYLTRANSFERASE-RELATED"/>
    <property type="match status" value="1"/>
</dbReference>
<organism evidence="1 2">
    <name type="scientific">Ascaris lumbricoides</name>
    <name type="common">Giant roundworm</name>
    <dbReference type="NCBI Taxonomy" id="6252"/>
    <lineage>
        <taxon>Eukaryota</taxon>
        <taxon>Metazoa</taxon>
        <taxon>Ecdysozoa</taxon>
        <taxon>Nematoda</taxon>
        <taxon>Chromadorea</taxon>
        <taxon>Rhabditida</taxon>
        <taxon>Spirurina</taxon>
        <taxon>Ascaridomorpha</taxon>
        <taxon>Ascaridoidea</taxon>
        <taxon>Ascarididae</taxon>
        <taxon>Ascaris</taxon>
    </lineage>
</organism>
<evidence type="ECO:0000313" key="1">
    <source>
        <dbReference type="Proteomes" id="UP000036681"/>
    </source>
</evidence>
<reference evidence="2" key="1">
    <citation type="submission" date="2017-02" db="UniProtKB">
        <authorList>
            <consortium name="WormBaseParasite"/>
        </authorList>
    </citation>
    <scope>IDENTIFICATION</scope>
</reference>
<dbReference type="WBParaSite" id="ALUE_0001484301-mRNA-1">
    <property type="protein sequence ID" value="ALUE_0001484301-mRNA-1"/>
    <property type="gene ID" value="ALUE_0001484301"/>
</dbReference>
<dbReference type="AlphaFoldDB" id="A0A0M3IB23"/>
<dbReference type="Proteomes" id="UP000036681">
    <property type="component" value="Unplaced"/>
</dbReference>
<dbReference type="Gene3D" id="3.40.630.30">
    <property type="match status" value="2"/>
</dbReference>
<dbReference type="InterPro" id="IPR016181">
    <property type="entry name" value="Acyl_CoA_acyltransferase"/>
</dbReference>
<proteinExistence type="predicted"/>
<accession>A0A0M3IB23</accession>
<protein>
    <submittedName>
        <fullName evidence="2">N-acetyltransferase domain-containing protein</fullName>
    </submittedName>
</protein>
<name>A0A0M3IB23_ASCLU</name>